<dbReference type="PRINTS" id="PR00080">
    <property type="entry name" value="SDRFAMILY"/>
</dbReference>
<dbReference type="Gene3D" id="3.40.50.720">
    <property type="entry name" value="NAD(P)-binding Rossmann-like Domain"/>
    <property type="match status" value="1"/>
</dbReference>
<dbReference type="SUPFAM" id="SSF51735">
    <property type="entry name" value="NAD(P)-binding Rossmann-fold domains"/>
    <property type="match status" value="1"/>
</dbReference>
<gene>
    <name evidence="4" type="ORF">IM660_00555</name>
</gene>
<dbReference type="FunFam" id="3.40.50.720:FF:000084">
    <property type="entry name" value="Short-chain dehydrogenase reductase"/>
    <property type="match status" value="1"/>
</dbReference>
<dbReference type="NCBIfam" id="NF006196">
    <property type="entry name" value="PRK08324.2-4"/>
    <property type="match status" value="1"/>
</dbReference>
<dbReference type="KEGG" id="halt:IM660_00555"/>
<proteinExistence type="inferred from homology"/>
<dbReference type="SUPFAM" id="SSF53639">
    <property type="entry name" value="AraD/HMP-PK domain-like"/>
    <property type="match status" value="1"/>
</dbReference>
<dbReference type="EMBL" id="CP063169">
    <property type="protein sequence ID" value="QOR70846.1"/>
    <property type="molecule type" value="Genomic_DNA"/>
</dbReference>
<protein>
    <submittedName>
        <fullName evidence="4">Bifunctional aldolase/short-chain dehydrogenase</fullName>
    </submittedName>
</protein>
<dbReference type="GO" id="GO:0016491">
    <property type="term" value="F:oxidoreductase activity"/>
    <property type="evidence" value="ECO:0007669"/>
    <property type="project" value="UniProtKB-KW"/>
</dbReference>
<dbReference type="InterPro" id="IPR020904">
    <property type="entry name" value="Sc_DH/Rdtase_CS"/>
</dbReference>
<evidence type="ECO:0000256" key="2">
    <source>
        <dbReference type="ARBA" id="ARBA00023002"/>
    </source>
</evidence>
<dbReference type="InterPro" id="IPR001303">
    <property type="entry name" value="Aldolase_II/adducin_N"/>
</dbReference>
<organism evidence="4 5">
    <name type="scientific">Ruania alkalisoli</name>
    <dbReference type="NCBI Taxonomy" id="2779775"/>
    <lineage>
        <taxon>Bacteria</taxon>
        <taxon>Bacillati</taxon>
        <taxon>Actinomycetota</taxon>
        <taxon>Actinomycetes</taxon>
        <taxon>Micrococcales</taxon>
        <taxon>Ruaniaceae</taxon>
        <taxon>Ruania</taxon>
    </lineage>
</organism>
<dbReference type="InterPro" id="IPR002347">
    <property type="entry name" value="SDR_fam"/>
</dbReference>
<dbReference type="AlphaFoldDB" id="A0A7M1STF0"/>
<dbReference type="PROSITE" id="PS00061">
    <property type="entry name" value="ADH_SHORT"/>
    <property type="match status" value="1"/>
</dbReference>
<keyword evidence="5" id="KW-1185">Reference proteome</keyword>
<evidence type="ECO:0000313" key="4">
    <source>
        <dbReference type="EMBL" id="QOR70846.1"/>
    </source>
</evidence>
<dbReference type="Proteomes" id="UP000593758">
    <property type="component" value="Chromosome"/>
</dbReference>
<dbReference type="InterPro" id="IPR036409">
    <property type="entry name" value="Aldolase_II/adducin_N_sf"/>
</dbReference>
<feature type="domain" description="Class II aldolase/adducin N-terminal" evidence="3">
    <location>
        <begin position="13"/>
        <end position="215"/>
    </location>
</feature>
<dbReference type="PANTHER" id="PTHR24321:SF14">
    <property type="entry name" value="SHORT-CHAIN TYPE DEHYDROGENASE_REDUCTASE BLR2146-RELATED"/>
    <property type="match status" value="1"/>
</dbReference>
<dbReference type="SMART" id="SM01007">
    <property type="entry name" value="Aldolase_II"/>
    <property type="match status" value="1"/>
</dbReference>
<dbReference type="Pfam" id="PF00106">
    <property type="entry name" value="adh_short"/>
    <property type="match status" value="1"/>
</dbReference>
<name>A0A7M1STF0_9MICO</name>
<dbReference type="Pfam" id="PF00596">
    <property type="entry name" value="Aldolase_II"/>
    <property type="match status" value="1"/>
</dbReference>
<reference evidence="4 5" key="1">
    <citation type="submission" date="2020-10" db="EMBL/GenBank/DDBJ databases">
        <title>Haloactinobacterium sp. RN3S43, a bacterium isolated from saline soil.</title>
        <authorList>
            <person name="Sun J.-Q."/>
        </authorList>
    </citation>
    <scope>NUCLEOTIDE SEQUENCE [LARGE SCALE GENOMIC DNA]</scope>
    <source>
        <strain evidence="4 5">RN3S43</strain>
    </source>
</reference>
<evidence type="ECO:0000256" key="1">
    <source>
        <dbReference type="ARBA" id="ARBA00006484"/>
    </source>
</evidence>
<accession>A0A7M1STF0</accession>
<sequence>MRRTMTIHDAALDACVRVSRTLGSDPSLVLHGGGNTSVKSTRTDVTGESVEVVLTKGSGYDLASIVPEGFTPLRKDRVLALAELAELDDVSLVNELKQASMDASAPSASIEAILHALIPHRFVLHTHADAIVTLTNQTDGERLTAETFGEDVWVLPYVKPGFALARQVAVALADVDVRALRGIVLRNHGLFTFADDADEALATHLELVRTAAAALPQIPDGVPSPDVDPLALAGLRKEISEAAGAPMVLQRRTGTAVDALLGRADLGEITQRGPLTPEHVIHTKRVPMMGTDVAAYVAGYQAYVDEHRGLVGGELTPIDPAPRVILDETLGFLTAGRTVKAANVAADIYEHTAAGILRAEAMTGFRTLLPAEAFDIEYWVLEQRKLRAKGDPPPFAGEVALVTGAASGIGRACAQALREAGAAVIALDRDAAVTEANAPDWYGIVCDVSDADAVRAAVAEGVGHFGGLDILVPAAGVFAASHPIDGFPAGPWATSLDVNVTGLLTLLGAAHPYLALAPRQGRVVLVGSKNVPAPGQGAAAYSASKAAATQLARVAALEWAPDGIRVNTVNPDAVFDTALWSPELLEQRAAKYGMSVADYKRRNLLRAEITSADVGDLVAAMCGPLFAATTGAQVPIDGGSDRIV</sequence>
<dbReference type="PRINTS" id="PR00081">
    <property type="entry name" value="GDHRDH"/>
</dbReference>
<keyword evidence="2" id="KW-0560">Oxidoreductase</keyword>
<evidence type="ECO:0000259" key="3">
    <source>
        <dbReference type="SMART" id="SM01007"/>
    </source>
</evidence>
<dbReference type="InterPro" id="IPR036291">
    <property type="entry name" value="NAD(P)-bd_dom_sf"/>
</dbReference>
<comment type="similarity">
    <text evidence="1">Belongs to the short-chain dehydrogenases/reductases (SDR) family.</text>
</comment>
<evidence type="ECO:0000313" key="5">
    <source>
        <dbReference type="Proteomes" id="UP000593758"/>
    </source>
</evidence>
<dbReference type="PANTHER" id="PTHR24321">
    <property type="entry name" value="DEHYDROGENASES, SHORT CHAIN"/>
    <property type="match status" value="1"/>
</dbReference>
<dbReference type="Gene3D" id="3.40.225.10">
    <property type="entry name" value="Class II aldolase/adducin N-terminal domain"/>
    <property type="match status" value="1"/>
</dbReference>